<feature type="compositionally biased region" description="Basic and acidic residues" evidence="1">
    <location>
        <begin position="64"/>
        <end position="76"/>
    </location>
</feature>
<protein>
    <submittedName>
        <fullName evidence="3">Uncharacterized protein</fullName>
    </submittedName>
</protein>
<keyword evidence="2" id="KW-0812">Transmembrane</keyword>
<organism evidence="3">
    <name type="scientific">Rhizochromulina marina</name>
    <dbReference type="NCBI Taxonomy" id="1034831"/>
    <lineage>
        <taxon>Eukaryota</taxon>
        <taxon>Sar</taxon>
        <taxon>Stramenopiles</taxon>
        <taxon>Ochrophyta</taxon>
        <taxon>Dictyochophyceae</taxon>
        <taxon>Rhizochromulinales</taxon>
        <taxon>Rhizochromulina</taxon>
    </lineage>
</organism>
<gene>
    <name evidence="3" type="ORF">RMAR1173_LOCUS19655</name>
</gene>
<reference evidence="3" key="1">
    <citation type="submission" date="2021-01" db="EMBL/GenBank/DDBJ databases">
        <authorList>
            <person name="Corre E."/>
            <person name="Pelletier E."/>
            <person name="Niang G."/>
            <person name="Scheremetjew M."/>
            <person name="Finn R."/>
            <person name="Kale V."/>
            <person name="Holt S."/>
            <person name="Cochrane G."/>
            <person name="Meng A."/>
            <person name="Brown T."/>
            <person name="Cohen L."/>
        </authorList>
    </citation>
    <scope>NUCLEOTIDE SEQUENCE</scope>
    <source>
        <strain evidence="3">CCMP1243</strain>
    </source>
</reference>
<dbReference type="AlphaFoldDB" id="A0A7S2SSW7"/>
<feature type="compositionally biased region" description="Polar residues" evidence="1">
    <location>
        <begin position="96"/>
        <end position="106"/>
    </location>
</feature>
<keyword evidence="2" id="KW-0472">Membrane</keyword>
<name>A0A7S2SSW7_9STRA</name>
<feature type="compositionally biased region" description="Low complexity" evidence="1">
    <location>
        <begin position="222"/>
        <end position="235"/>
    </location>
</feature>
<keyword evidence="2" id="KW-1133">Transmembrane helix</keyword>
<evidence type="ECO:0000256" key="2">
    <source>
        <dbReference type="SAM" id="Phobius"/>
    </source>
</evidence>
<feature type="compositionally biased region" description="Low complexity" evidence="1">
    <location>
        <begin position="192"/>
        <end position="214"/>
    </location>
</feature>
<evidence type="ECO:0000313" key="3">
    <source>
        <dbReference type="EMBL" id="CAD9708663.1"/>
    </source>
</evidence>
<sequence length="432" mass="44349">MAAATEAPALSPDEPEAFSRAEVDGSSPEPALSTDTAKEEGPGASKGVPAMEAPAPAAPTAETETGRDDKEQEKEASPLPPGAQSRKAPPKRQVSRGMSLTNVFRRSSSKSDVSASEAPSPSPGTLKGGPRKAPPKRQLSRGNSLTNMYMGVFQRSNSKGDSGSLGSQSQKKTPKAAGMPPPRQGKPNLSRKATSGSKPKTTATSAKKTAAPPKVAQEDEPVTAPTSSSSAETPAKPVSTVPQVKGDEAEDGAPHTPPAEEAKEGEPPSAVSSPPSHEEPTPEKAAVVASRVEAEEEPAKNEPTPSKEDAALTTQATSSTDAKPDLSPIATLVLFTVIVLALMALIWVLGKYLSHSPAGVEPSTIEGAIPKSQGSLGSAFKGNVRKLGGDLSTKVSENLDKVNDRLGKAASSFGNRIVGVGSRLSSLAQRAD</sequence>
<evidence type="ECO:0000256" key="1">
    <source>
        <dbReference type="SAM" id="MobiDB-lite"/>
    </source>
</evidence>
<dbReference type="EMBL" id="HBHJ01029697">
    <property type="protein sequence ID" value="CAD9708663.1"/>
    <property type="molecule type" value="Transcribed_RNA"/>
</dbReference>
<accession>A0A7S2SSW7</accession>
<feature type="compositionally biased region" description="Basic and acidic residues" evidence="1">
    <location>
        <begin position="297"/>
        <end position="310"/>
    </location>
</feature>
<feature type="compositionally biased region" description="Low complexity" evidence="1">
    <location>
        <begin position="110"/>
        <end position="119"/>
    </location>
</feature>
<feature type="compositionally biased region" description="Polar residues" evidence="1">
    <location>
        <begin position="312"/>
        <end position="321"/>
    </location>
</feature>
<feature type="region of interest" description="Disordered" evidence="1">
    <location>
        <begin position="1"/>
        <end position="324"/>
    </location>
</feature>
<feature type="compositionally biased region" description="Low complexity" evidence="1">
    <location>
        <begin position="52"/>
        <end position="63"/>
    </location>
</feature>
<feature type="compositionally biased region" description="Polar residues" evidence="1">
    <location>
        <begin position="154"/>
        <end position="171"/>
    </location>
</feature>
<feature type="compositionally biased region" description="Basic residues" evidence="1">
    <location>
        <begin position="129"/>
        <end position="139"/>
    </location>
</feature>
<proteinExistence type="predicted"/>
<feature type="transmembrane region" description="Helical" evidence="2">
    <location>
        <begin position="329"/>
        <end position="349"/>
    </location>
</feature>